<keyword evidence="2" id="KW-0597">Phosphoprotein</keyword>
<feature type="domain" description="Carrier" evidence="3">
    <location>
        <begin position="491"/>
        <end position="566"/>
    </location>
</feature>
<gene>
    <name evidence="4" type="ORF">ACFO8M_25500</name>
</gene>
<dbReference type="Proteomes" id="UP001595712">
    <property type="component" value="Unassembled WGS sequence"/>
</dbReference>
<evidence type="ECO:0000259" key="3">
    <source>
        <dbReference type="PROSITE" id="PS50075"/>
    </source>
</evidence>
<dbReference type="Gene3D" id="1.10.1200.10">
    <property type="entry name" value="ACP-like"/>
    <property type="match status" value="1"/>
</dbReference>
<comment type="caution">
    <text evidence="4">The sequence shown here is derived from an EMBL/GenBank/DDBJ whole genome shotgun (WGS) entry which is preliminary data.</text>
</comment>
<dbReference type="InterPro" id="IPR000873">
    <property type="entry name" value="AMP-dep_synth/lig_dom"/>
</dbReference>
<dbReference type="EMBL" id="JBHRWO010000021">
    <property type="protein sequence ID" value="MFC3495850.1"/>
    <property type="molecule type" value="Genomic_DNA"/>
</dbReference>
<dbReference type="PANTHER" id="PTHR43201">
    <property type="entry name" value="ACYL-COA SYNTHETASE"/>
    <property type="match status" value="1"/>
</dbReference>
<evidence type="ECO:0000256" key="1">
    <source>
        <dbReference type="ARBA" id="ARBA00022450"/>
    </source>
</evidence>
<protein>
    <submittedName>
        <fullName evidence="4">AMP-binding protein</fullName>
    </submittedName>
</protein>
<keyword evidence="5" id="KW-1185">Reference proteome</keyword>
<dbReference type="Pfam" id="PF13193">
    <property type="entry name" value="AMP-binding_C"/>
    <property type="match status" value="1"/>
</dbReference>
<dbReference type="RefSeq" id="WP_387980725.1">
    <property type="nucleotide sequence ID" value="NZ_JBHRWO010000021.1"/>
</dbReference>
<dbReference type="SUPFAM" id="SSF56801">
    <property type="entry name" value="Acetyl-CoA synthetase-like"/>
    <property type="match status" value="1"/>
</dbReference>
<organism evidence="4 5">
    <name type="scientific">Glycomyces rhizosphaerae</name>
    <dbReference type="NCBI Taxonomy" id="2054422"/>
    <lineage>
        <taxon>Bacteria</taxon>
        <taxon>Bacillati</taxon>
        <taxon>Actinomycetota</taxon>
        <taxon>Actinomycetes</taxon>
        <taxon>Glycomycetales</taxon>
        <taxon>Glycomycetaceae</taxon>
        <taxon>Glycomyces</taxon>
    </lineage>
</organism>
<evidence type="ECO:0000313" key="4">
    <source>
        <dbReference type="EMBL" id="MFC3495850.1"/>
    </source>
</evidence>
<dbReference type="PROSITE" id="PS00012">
    <property type="entry name" value="PHOSPHOPANTETHEINE"/>
    <property type="match status" value="1"/>
</dbReference>
<dbReference type="Pfam" id="PF00501">
    <property type="entry name" value="AMP-binding"/>
    <property type="match status" value="1"/>
</dbReference>
<evidence type="ECO:0000313" key="5">
    <source>
        <dbReference type="Proteomes" id="UP001595712"/>
    </source>
</evidence>
<dbReference type="InterPro" id="IPR025110">
    <property type="entry name" value="AMP-bd_C"/>
</dbReference>
<dbReference type="Gene3D" id="3.40.50.12780">
    <property type="entry name" value="N-terminal domain of ligase-like"/>
    <property type="match status" value="1"/>
</dbReference>
<accession>A0ABV7Q4V2</accession>
<sequence>MLSPVALLRKRAAMYPDRPALAVGDAVLDYGQWLRQAEAAATHLADAGVCSGDVVVLRFSLESFLPYAAAYAATLDLGAVAVPAATELRDDEYAGILQACGANWTVFADPEAPEGIGLERTGLDDLREERAPRGGPSPTDVAEIIFTSGTTGEPQGVLCPYGEIGFDYDLTPPEEQGDRGRSIEAHAAAFGTNFCQEMLRGPLKWGSFVVTLPRFGADALSEAMKRHEVTTLRLAPVMAQMLVRTTEPGGLGRITEISVSSAFCPPAVLDKLQAVAPRALVVNQYSLTESGRAKMKLVWGEGPREALGRPVEGTEVRIVGEDGAVPARTEGEIQIRHVDAVPRRYLRRDRRTDGVPAEPAWVSTGDIGYVDDDGYVFLLDRARDLVNVGGRKVSPLAVERVLAAQPGVAEVAVCGIPHPTLGEVVAALIVPHDTAADTSFDFASVLHHHESPKRVVIGTELPRNRAGKVVRDEVRSQILAGSPPSAAPTGEDESALAETFKSICARILERPVVDLDVSWYAAGGDSMSALELLTTIEDDFGVELPVELFSGEFGLRDMLIQLQEGGR</sequence>
<proteinExistence type="predicted"/>
<dbReference type="InterPro" id="IPR042099">
    <property type="entry name" value="ANL_N_sf"/>
</dbReference>
<dbReference type="InterPro" id="IPR006162">
    <property type="entry name" value="Ppantetheine_attach_site"/>
</dbReference>
<keyword evidence="1" id="KW-0596">Phosphopantetheine</keyword>
<dbReference type="InterPro" id="IPR045851">
    <property type="entry name" value="AMP-bd_C_sf"/>
</dbReference>
<dbReference type="InterPro" id="IPR036736">
    <property type="entry name" value="ACP-like_sf"/>
</dbReference>
<dbReference type="Pfam" id="PF00550">
    <property type="entry name" value="PP-binding"/>
    <property type="match status" value="1"/>
</dbReference>
<evidence type="ECO:0000256" key="2">
    <source>
        <dbReference type="ARBA" id="ARBA00022553"/>
    </source>
</evidence>
<dbReference type="Gene3D" id="3.30.300.30">
    <property type="match status" value="1"/>
</dbReference>
<dbReference type="PANTHER" id="PTHR43201:SF32">
    <property type="entry name" value="2-SUCCINYLBENZOATE--COA LIGASE, CHLOROPLASTIC_PEROXISOMAL"/>
    <property type="match status" value="1"/>
</dbReference>
<reference evidence="5" key="1">
    <citation type="journal article" date="2019" name="Int. J. Syst. Evol. Microbiol.">
        <title>The Global Catalogue of Microorganisms (GCM) 10K type strain sequencing project: providing services to taxonomists for standard genome sequencing and annotation.</title>
        <authorList>
            <consortium name="The Broad Institute Genomics Platform"/>
            <consortium name="The Broad Institute Genome Sequencing Center for Infectious Disease"/>
            <person name="Wu L."/>
            <person name="Ma J."/>
        </authorList>
    </citation>
    <scope>NUCLEOTIDE SEQUENCE [LARGE SCALE GENOMIC DNA]</scope>
    <source>
        <strain evidence="5">CGMCC 4.7396</strain>
    </source>
</reference>
<name>A0ABV7Q4V2_9ACTN</name>
<dbReference type="InterPro" id="IPR009081">
    <property type="entry name" value="PP-bd_ACP"/>
</dbReference>
<dbReference type="PROSITE" id="PS50075">
    <property type="entry name" value="CARRIER"/>
    <property type="match status" value="1"/>
</dbReference>
<dbReference type="SUPFAM" id="SSF47336">
    <property type="entry name" value="ACP-like"/>
    <property type="match status" value="1"/>
</dbReference>